<dbReference type="InterPro" id="IPR050643">
    <property type="entry name" value="Periplasmic_pilus_chap"/>
</dbReference>
<evidence type="ECO:0000259" key="2">
    <source>
        <dbReference type="Pfam" id="PF00345"/>
    </source>
</evidence>
<keyword evidence="1" id="KW-0732">Signal</keyword>
<feature type="domain" description="Pili assembly chaperone N-terminal" evidence="2">
    <location>
        <begin position="39"/>
        <end position="159"/>
    </location>
</feature>
<proteinExistence type="predicted"/>
<dbReference type="SUPFAM" id="SSF49354">
    <property type="entry name" value="PapD-like"/>
    <property type="match status" value="1"/>
</dbReference>
<name>A0A1P8K8W4_9BURK</name>
<dbReference type="InterPro" id="IPR016147">
    <property type="entry name" value="Pili_assmbl_chaperone_N"/>
</dbReference>
<dbReference type="eggNOG" id="COG3121">
    <property type="taxonomic scope" value="Bacteria"/>
</dbReference>
<gene>
    <name evidence="3" type="ORF">RS694_07720</name>
</gene>
<dbReference type="STRING" id="1484693.RS694_07720"/>
<dbReference type="Gene3D" id="2.60.40.10">
    <property type="entry name" value="Immunoglobulins"/>
    <property type="match status" value="1"/>
</dbReference>
<feature type="signal peptide" evidence="1">
    <location>
        <begin position="1"/>
        <end position="27"/>
    </location>
</feature>
<evidence type="ECO:0000256" key="1">
    <source>
        <dbReference type="SAM" id="SignalP"/>
    </source>
</evidence>
<dbReference type="Pfam" id="PF00345">
    <property type="entry name" value="PapD_N"/>
    <property type="match status" value="1"/>
</dbReference>
<dbReference type="EMBL" id="CP019239">
    <property type="protein sequence ID" value="APW42439.1"/>
    <property type="molecule type" value="Genomic_DNA"/>
</dbReference>
<dbReference type="InterPro" id="IPR013783">
    <property type="entry name" value="Ig-like_fold"/>
</dbReference>
<dbReference type="InterPro" id="IPR008962">
    <property type="entry name" value="PapD-like_sf"/>
</dbReference>
<dbReference type="AlphaFoldDB" id="A0A1P8K8W4"/>
<sequence length="266" mass="29259">MHIRSQHIHTWLCALVLAGTCASAVRAQTSVMIWPLDPVIEEDQRAAAMWLENRGAQTVSLQIRVLAWTQANGEESYDNQDGIIPSPPSAVIQPGQRQLVRLMKASAIPDAKELAYRILVDELPSAAAAAGQDESNGAAAGNSMGIKLQIRYSVPLFVSGKGHWMKPRADRKREPATAAQPVLSWRTLREGPDNYLVIRNTGNAHARLTAVQWVRGNETQPINPGLLGYVLANTQMRWRLERPPPMGFVPQVRVNASDKPVELATQ</sequence>
<feature type="chain" id="PRO_5010228165" description="Pili assembly chaperone N-terminal domain-containing protein" evidence="1">
    <location>
        <begin position="28"/>
        <end position="266"/>
    </location>
</feature>
<reference evidence="3 4" key="1">
    <citation type="submission" date="2017-01" db="EMBL/GenBank/DDBJ databases">
        <authorList>
            <person name="Mah S.A."/>
            <person name="Swanson W.J."/>
            <person name="Moy G.W."/>
            <person name="Vacquier V.D."/>
        </authorList>
    </citation>
    <scope>NUCLEOTIDE SEQUENCE [LARGE SCALE GENOMIC DNA]</scope>
    <source>
        <strain evidence="3 4">DSM 22694</strain>
    </source>
</reference>
<accession>A0A1P8K8W4</accession>
<dbReference type="KEGG" id="rsb:RS694_07720"/>
<organism evidence="3 4">
    <name type="scientific">Rhodoferax saidenbachensis</name>
    <dbReference type="NCBI Taxonomy" id="1484693"/>
    <lineage>
        <taxon>Bacteria</taxon>
        <taxon>Pseudomonadati</taxon>
        <taxon>Pseudomonadota</taxon>
        <taxon>Betaproteobacteria</taxon>
        <taxon>Burkholderiales</taxon>
        <taxon>Comamonadaceae</taxon>
        <taxon>Rhodoferax</taxon>
    </lineage>
</organism>
<dbReference type="Proteomes" id="UP000186110">
    <property type="component" value="Chromosome"/>
</dbReference>
<evidence type="ECO:0000313" key="4">
    <source>
        <dbReference type="Proteomes" id="UP000186110"/>
    </source>
</evidence>
<dbReference type="GO" id="GO:0071555">
    <property type="term" value="P:cell wall organization"/>
    <property type="evidence" value="ECO:0007669"/>
    <property type="project" value="InterPro"/>
</dbReference>
<evidence type="ECO:0000313" key="3">
    <source>
        <dbReference type="EMBL" id="APW42439.1"/>
    </source>
</evidence>
<dbReference type="PANTHER" id="PTHR30251">
    <property type="entry name" value="PILUS ASSEMBLY CHAPERONE"/>
    <property type="match status" value="1"/>
</dbReference>
<protein>
    <recommendedName>
        <fullName evidence="2">Pili assembly chaperone N-terminal domain-containing protein</fullName>
    </recommendedName>
</protein>
<dbReference type="PANTHER" id="PTHR30251:SF4">
    <property type="entry name" value="SLR1668 PROTEIN"/>
    <property type="match status" value="1"/>
</dbReference>
<keyword evidence="4" id="KW-1185">Reference proteome</keyword>
<dbReference type="GO" id="GO:0030288">
    <property type="term" value="C:outer membrane-bounded periplasmic space"/>
    <property type="evidence" value="ECO:0007669"/>
    <property type="project" value="InterPro"/>
</dbReference>